<gene>
    <name evidence="2" type="ORF">UFOVP1008_51</name>
    <name evidence="3" type="ORF">UFOVP1160_48</name>
    <name evidence="4" type="ORF">UFOVP1352_2</name>
    <name evidence="1" type="ORF">UFOVP498_6</name>
</gene>
<protein>
    <submittedName>
        <fullName evidence="1">Uncharacterized protein</fullName>
    </submittedName>
</protein>
<dbReference type="EMBL" id="LR797301">
    <property type="protein sequence ID" value="CAB4199605.1"/>
    <property type="molecule type" value="Genomic_DNA"/>
</dbReference>
<sequence>MAFTFGAATGDDITWTETGSPWGQNQRSGLVAGWYYPTALTAGLALWSFGTVHRAALSATSGEIDVFFQRATTNTQYTTSGLGLAVNQWHFIAILMNNFNTGVVTTWKVWRSVDTDIPSAVTINVVTAGVGTVTSSVIPTIGNLGSAGTSAFQGDIGRFDFLVETIASSFVGNTSGAIGTESERRIFEDVVLPIWGGNSPTFFKSGTSSNGGITHTIVDLDRNGDYGRSVRNGGTIVTRDRTVAISGATPSLSRAPIPTIGPVSWPDFVRR</sequence>
<dbReference type="EMBL" id="LR796467">
    <property type="protein sequence ID" value="CAB4146407.1"/>
    <property type="molecule type" value="Genomic_DNA"/>
</dbReference>
<evidence type="ECO:0000313" key="2">
    <source>
        <dbReference type="EMBL" id="CAB4177788.1"/>
    </source>
</evidence>
<name>A0A6J5ML76_9CAUD</name>
<reference evidence="1" key="1">
    <citation type="submission" date="2020-04" db="EMBL/GenBank/DDBJ databases">
        <authorList>
            <person name="Chiriac C."/>
            <person name="Salcher M."/>
            <person name="Ghai R."/>
            <person name="Kavagutti S V."/>
        </authorList>
    </citation>
    <scope>NUCLEOTIDE SEQUENCE</scope>
</reference>
<accession>A0A6J5ML76</accession>
<evidence type="ECO:0000313" key="1">
    <source>
        <dbReference type="EMBL" id="CAB4146407.1"/>
    </source>
</evidence>
<dbReference type="EMBL" id="LR797110">
    <property type="protein sequence ID" value="CAB4187509.1"/>
    <property type="molecule type" value="Genomic_DNA"/>
</dbReference>
<evidence type="ECO:0000313" key="3">
    <source>
        <dbReference type="EMBL" id="CAB4187509.1"/>
    </source>
</evidence>
<dbReference type="EMBL" id="LR796954">
    <property type="protein sequence ID" value="CAB4177788.1"/>
    <property type="molecule type" value="Genomic_DNA"/>
</dbReference>
<evidence type="ECO:0000313" key="4">
    <source>
        <dbReference type="EMBL" id="CAB4199605.1"/>
    </source>
</evidence>
<proteinExistence type="predicted"/>
<organism evidence="1">
    <name type="scientific">uncultured Caudovirales phage</name>
    <dbReference type="NCBI Taxonomy" id="2100421"/>
    <lineage>
        <taxon>Viruses</taxon>
        <taxon>Duplodnaviria</taxon>
        <taxon>Heunggongvirae</taxon>
        <taxon>Uroviricota</taxon>
        <taxon>Caudoviricetes</taxon>
        <taxon>Peduoviridae</taxon>
        <taxon>Maltschvirus</taxon>
        <taxon>Maltschvirus maltsch</taxon>
    </lineage>
</organism>